<dbReference type="GO" id="GO:0046872">
    <property type="term" value="F:metal ion binding"/>
    <property type="evidence" value="ECO:0007669"/>
    <property type="project" value="UniProtKB-KW"/>
</dbReference>
<dbReference type="PANTHER" id="PTHR12001:SF85">
    <property type="entry name" value="SHORT CHAIN ISOPRENYL DIPHOSPHATE SYNTHASE"/>
    <property type="match status" value="1"/>
</dbReference>
<keyword evidence="5" id="KW-0460">Magnesium</keyword>
<dbReference type="PROSITE" id="PS00723">
    <property type="entry name" value="POLYPRENYL_SYNTHASE_1"/>
    <property type="match status" value="1"/>
</dbReference>
<keyword evidence="3" id="KW-0808">Transferase</keyword>
<dbReference type="PANTHER" id="PTHR12001">
    <property type="entry name" value="GERANYLGERANYL PYROPHOSPHATE SYNTHASE"/>
    <property type="match status" value="1"/>
</dbReference>
<dbReference type="Gene3D" id="1.10.600.10">
    <property type="entry name" value="Farnesyl Diphosphate Synthase"/>
    <property type="match status" value="1"/>
</dbReference>
<protein>
    <submittedName>
        <fullName evidence="6">Unannotated protein</fullName>
    </submittedName>
</protein>
<dbReference type="InterPro" id="IPR000092">
    <property type="entry name" value="Polyprenyl_synt"/>
</dbReference>
<comment type="cofactor">
    <cofactor evidence="1">
        <name>Mg(2+)</name>
        <dbReference type="ChEBI" id="CHEBI:18420"/>
    </cofactor>
</comment>
<reference evidence="6" key="1">
    <citation type="submission" date="2020-05" db="EMBL/GenBank/DDBJ databases">
        <authorList>
            <person name="Chiriac C."/>
            <person name="Salcher M."/>
            <person name="Ghai R."/>
            <person name="Kavagutti S V."/>
        </authorList>
    </citation>
    <scope>NUCLEOTIDE SEQUENCE</scope>
</reference>
<dbReference type="AlphaFoldDB" id="A0A6J6NI53"/>
<evidence type="ECO:0000256" key="4">
    <source>
        <dbReference type="ARBA" id="ARBA00022723"/>
    </source>
</evidence>
<accession>A0A6J6NI53</accession>
<dbReference type="SFLD" id="SFLDG01017">
    <property type="entry name" value="Polyprenyl_Transferase_Like"/>
    <property type="match status" value="1"/>
</dbReference>
<name>A0A6J6NI53_9ZZZZ</name>
<dbReference type="InterPro" id="IPR033749">
    <property type="entry name" value="Polyprenyl_synt_CS"/>
</dbReference>
<evidence type="ECO:0000256" key="2">
    <source>
        <dbReference type="ARBA" id="ARBA00006706"/>
    </source>
</evidence>
<dbReference type="GO" id="GO:0008299">
    <property type="term" value="P:isoprenoid biosynthetic process"/>
    <property type="evidence" value="ECO:0007669"/>
    <property type="project" value="InterPro"/>
</dbReference>
<evidence type="ECO:0000313" key="6">
    <source>
        <dbReference type="EMBL" id="CAB4684315.1"/>
    </source>
</evidence>
<gene>
    <name evidence="6" type="ORF">UFOPK2370_00532</name>
</gene>
<evidence type="ECO:0000256" key="3">
    <source>
        <dbReference type="ARBA" id="ARBA00022679"/>
    </source>
</evidence>
<keyword evidence="4" id="KW-0479">Metal-binding</keyword>
<dbReference type="SFLD" id="SFLDS00005">
    <property type="entry name" value="Isoprenoid_Synthase_Type_I"/>
    <property type="match status" value="1"/>
</dbReference>
<dbReference type="GO" id="GO:0004659">
    <property type="term" value="F:prenyltransferase activity"/>
    <property type="evidence" value="ECO:0007669"/>
    <property type="project" value="InterPro"/>
</dbReference>
<sequence>MLESSILLNAIQQQLDEFCATRRSDFGAISEDLYPLVDFAQDLLKGGKRFRAQFCYWAWAGNLAQNQNLTEEQRDNSLRAIVGICAALEMFHAAALVHDDLLDQSDTRRGKPAVHKNFESLHQAEGWAGSKERFGQAGSVLVGDLMLSWSSEIFGNALLHAPTAEIERACREEFSRMRVEIMAGQYLDVLEENAAPSRDVSEAVARANRVMLYKTAKYSIEAPLLIGAAFAGANQSSRDALGAFAIPLGLAFQLRDDVLGVFGDPQVTGKPAGDDLREGKRTVLVGLTRETLDGPVGKVFDDMLSSRELRDDQIQFLQQTIIGCGALKKTESMLEDLGTESLELLEKIEIEREAKDALRELARFVINRSH</sequence>
<dbReference type="Pfam" id="PF00348">
    <property type="entry name" value="polyprenyl_synt"/>
    <property type="match status" value="1"/>
</dbReference>
<evidence type="ECO:0000256" key="1">
    <source>
        <dbReference type="ARBA" id="ARBA00001946"/>
    </source>
</evidence>
<evidence type="ECO:0000256" key="5">
    <source>
        <dbReference type="ARBA" id="ARBA00022842"/>
    </source>
</evidence>
<proteinExistence type="inferred from homology"/>
<dbReference type="InterPro" id="IPR008949">
    <property type="entry name" value="Isoprenoid_synthase_dom_sf"/>
</dbReference>
<dbReference type="SUPFAM" id="SSF48576">
    <property type="entry name" value="Terpenoid synthases"/>
    <property type="match status" value="1"/>
</dbReference>
<organism evidence="6">
    <name type="scientific">freshwater metagenome</name>
    <dbReference type="NCBI Taxonomy" id="449393"/>
    <lineage>
        <taxon>unclassified sequences</taxon>
        <taxon>metagenomes</taxon>
        <taxon>ecological metagenomes</taxon>
    </lineage>
</organism>
<dbReference type="EMBL" id="CAEZXK010000009">
    <property type="protein sequence ID" value="CAB4684315.1"/>
    <property type="molecule type" value="Genomic_DNA"/>
</dbReference>
<dbReference type="PROSITE" id="PS00444">
    <property type="entry name" value="POLYPRENYL_SYNTHASE_2"/>
    <property type="match status" value="1"/>
</dbReference>
<comment type="similarity">
    <text evidence="2">Belongs to the FPP/GGPP synthase family.</text>
</comment>
<dbReference type="CDD" id="cd00685">
    <property type="entry name" value="Trans_IPPS_HT"/>
    <property type="match status" value="1"/>
</dbReference>